<dbReference type="OrthoDB" id="9804819at2"/>
<keyword evidence="7" id="KW-1185">Reference proteome</keyword>
<name>A0A1N6EWG6_9LACT</name>
<sequence length="303" mass="33435">METSVLKVSNITKRIKKKLIIKDVSFDIKQGEILGFLGPNGSGKTTTLRMIVGLSKPTSGDIKICGYSIKKDYIKAMSNVGCIIEGPDLYDYMSGYRNLEILGSMSTGVTKKDIDEAVELVGMGNRIHDKVEVYSMGMKQRIGLAQALIHKPKLLILDEPTNGLDPQGIHEFREIVKKLAKEKGISVLISSHLISEVQLMCDRVSIIDDGSIIRNAAIDEVLATGEVVWTVDDPKKTQSVLKNKFAIESAIDAKNVTALASVERLSEINKALFNSGIEIKYVENKKRTLEDLFLTLTDKHKIG</sequence>
<gene>
    <name evidence="6" type="ORF">SAMN05878443_0247</name>
</gene>
<protein>
    <submittedName>
        <fullName evidence="6">ABC-2 type transport system ATP-binding protein</fullName>
    </submittedName>
</protein>
<dbReference type="RefSeq" id="WP_034546757.1">
    <property type="nucleotide sequence ID" value="NZ_FSRN01000001.1"/>
</dbReference>
<dbReference type="Gene3D" id="3.40.50.300">
    <property type="entry name" value="P-loop containing nucleotide triphosphate hydrolases"/>
    <property type="match status" value="1"/>
</dbReference>
<dbReference type="GO" id="GO:0016887">
    <property type="term" value="F:ATP hydrolysis activity"/>
    <property type="evidence" value="ECO:0007669"/>
    <property type="project" value="InterPro"/>
</dbReference>
<accession>A0A1N6EWG6</accession>
<feature type="domain" description="ABC transporter" evidence="5">
    <location>
        <begin position="6"/>
        <end position="234"/>
    </location>
</feature>
<keyword evidence="3" id="KW-0547">Nucleotide-binding</keyword>
<dbReference type="STRING" id="28230.SAMN05878443_0247"/>
<proteinExistence type="inferred from homology"/>
<evidence type="ECO:0000313" key="6">
    <source>
        <dbReference type="EMBL" id="SIN87405.1"/>
    </source>
</evidence>
<dbReference type="SMART" id="SM00382">
    <property type="entry name" value="AAA"/>
    <property type="match status" value="1"/>
</dbReference>
<dbReference type="InterPro" id="IPR003593">
    <property type="entry name" value="AAA+_ATPase"/>
</dbReference>
<reference evidence="7" key="1">
    <citation type="submission" date="2016-11" db="EMBL/GenBank/DDBJ databases">
        <authorList>
            <person name="Varghese N."/>
            <person name="Submissions S."/>
        </authorList>
    </citation>
    <scope>NUCLEOTIDE SEQUENCE [LARGE SCALE GENOMIC DNA]</scope>
    <source>
        <strain evidence="7">313</strain>
    </source>
</reference>
<dbReference type="GO" id="GO:0005524">
    <property type="term" value="F:ATP binding"/>
    <property type="evidence" value="ECO:0007669"/>
    <property type="project" value="UniProtKB-KW"/>
</dbReference>
<organism evidence="6 7">
    <name type="scientific">Carnobacterium alterfunditum</name>
    <dbReference type="NCBI Taxonomy" id="28230"/>
    <lineage>
        <taxon>Bacteria</taxon>
        <taxon>Bacillati</taxon>
        <taxon>Bacillota</taxon>
        <taxon>Bacilli</taxon>
        <taxon>Lactobacillales</taxon>
        <taxon>Carnobacteriaceae</taxon>
        <taxon>Carnobacterium</taxon>
    </lineage>
</organism>
<dbReference type="SUPFAM" id="SSF52540">
    <property type="entry name" value="P-loop containing nucleoside triphosphate hydrolases"/>
    <property type="match status" value="1"/>
</dbReference>
<dbReference type="PANTHER" id="PTHR43335">
    <property type="entry name" value="ABC TRANSPORTER, ATP-BINDING PROTEIN"/>
    <property type="match status" value="1"/>
</dbReference>
<dbReference type="PROSITE" id="PS50893">
    <property type="entry name" value="ABC_TRANSPORTER_2"/>
    <property type="match status" value="1"/>
</dbReference>
<keyword evidence="2" id="KW-0813">Transport</keyword>
<dbReference type="AlphaFoldDB" id="A0A1N6EWG6"/>
<evidence type="ECO:0000313" key="7">
    <source>
        <dbReference type="Proteomes" id="UP000184758"/>
    </source>
</evidence>
<comment type="similarity">
    <text evidence="1">Belongs to the ABC transporter superfamily.</text>
</comment>
<dbReference type="eggNOG" id="COG1131">
    <property type="taxonomic scope" value="Bacteria"/>
</dbReference>
<dbReference type="PANTHER" id="PTHR43335:SF4">
    <property type="entry name" value="ABC TRANSPORTER, ATP-BINDING PROTEIN"/>
    <property type="match status" value="1"/>
</dbReference>
<evidence type="ECO:0000256" key="4">
    <source>
        <dbReference type="ARBA" id="ARBA00022840"/>
    </source>
</evidence>
<dbReference type="EMBL" id="FSRN01000001">
    <property type="protein sequence ID" value="SIN87405.1"/>
    <property type="molecule type" value="Genomic_DNA"/>
</dbReference>
<evidence type="ECO:0000256" key="1">
    <source>
        <dbReference type="ARBA" id="ARBA00005417"/>
    </source>
</evidence>
<dbReference type="Pfam" id="PF00005">
    <property type="entry name" value="ABC_tran"/>
    <property type="match status" value="1"/>
</dbReference>
<dbReference type="InterPro" id="IPR003439">
    <property type="entry name" value="ABC_transporter-like_ATP-bd"/>
</dbReference>
<evidence type="ECO:0000256" key="3">
    <source>
        <dbReference type="ARBA" id="ARBA00022741"/>
    </source>
</evidence>
<dbReference type="InterPro" id="IPR027417">
    <property type="entry name" value="P-loop_NTPase"/>
</dbReference>
<evidence type="ECO:0000256" key="2">
    <source>
        <dbReference type="ARBA" id="ARBA00022448"/>
    </source>
</evidence>
<dbReference type="Proteomes" id="UP000184758">
    <property type="component" value="Unassembled WGS sequence"/>
</dbReference>
<evidence type="ECO:0000259" key="5">
    <source>
        <dbReference type="PROSITE" id="PS50893"/>
    </source>
</evidence>
<keyword evidence="4 6" id="KW-0067">ATP-binding</keyword>